<dbReference type="InterPro" id="IPR036182">
    <property type="entry name" value="PCuAC_sf"/>
</dbReference>
<sequence length="153" mass="16293">MKKQILAFLGGMALATCALAQVTVTAPWIRATVPQAKSTGAFMQLVARQDARLVEVHAEVAGSAEIHQMEMNGTVMKMHAVPGLDLPAGKTVNLASGAYHIMLLNLKRQLKEGDNVPLTLVVEDQNKKRASIALSVPVKALTYFPPAGAVVSH</sequence>
<feature type="signal peptide" evidence="1">
    <location>
        <begin position="1"/>
        <end position="20"/>
    </location>
</feature>
<accession>W0UZQ7</accession>
<dbReference type="PANTHER" id="PTHR36302">
    <property type="entry name" value="BLR7088 PROTEIN"/>
    <property type="match status" value="1"/>
</dbReference>
<dbReference type="Gene3D" id="2.60.40.1890">
    <property type="entry name" value="PCu(A)C copper chaperone"/>
    <property type="match status" value="1"/>
</dbReference>
<proteinExistence type="predicted"/>
<dbReference type="InterPro" id="IPR007410">
    <property type="entry name" value="LpqE-like"/>
</dbReference>
<keyword evidence="3" id="KW-1185">Reference proteome</keyword>
<dbReference type="Proteomes" id="UP000027604">
    <property type="component" value="Chromosome I"/>
</dbReference>
<evidence type="ECO:0000313" key="3">
    <source>
        <dbReference type="Proteomes" id="UP000027604"/>
    </source>
</evidence>
<evidence type="ECO:0000313" key="2">
    <source>
        <dbReference type="EMBL" id="CDG82054.1"/>
    </source>
</evidence>
<gene>
    <name evidence="2" type="ORF">GJA_1401</name>
</gene>
<dbReference type="SUPFAM" id="SSF110087">
    <property type="entry name" value="DR1885-like metal-binding protein"/>
    <property type="match status" value="1"/>
</dbReference>
<keyword evidence="1" id="KW-0732">Signal</keyword>
<dbReference type="RefSeq" id="WP_038490134.1">
    <property type="nucleotide sequence ID" value="NZ_BCTH01000070.1"/>
</dbReference>
<dbReference type="EMBL" id="HG322949">
    <property type="protein sequence ID" value="CDG82054.1"/>
    <property type="molecule type" value="Genomic_DNA"/>
</dbReference>
<dbReference type="eggNOG" id="COG2847">
    <property type="taxonomic scope" value="Bacteria"/>
</dbReference>
<evidence type="ECO:0000256" key="1">
    <source>
        <dbReference type="SAM" id="SignalP"/>
    </source>
</evidence>
<dbReference type="PANTHER" id="PTHR36302:SF1">
    <property type="entry name" value="COPPER CHAPERONE PCU(A)C"/>
    <property type="match status" value="1"/>
</dbReference>
<dbReference type="PATRIC" id="fig|1349767.4.peg.3104"/>
<dbReference type="STRING" id="1349767.GJA_1401"/>
<dbReference type="HOGENOM" id="CLU_100939_1_1_4"/>
<reference evidence="2 3" key="1">
    <citation type="journal article" date="2015" name="Genome Announc.">
        <title>Genome Sequence of Mushroom Soft-Rot Pathogen Janthinobacterium agaricidamnosum.</title>
        <authorList>
            <person name="Graupner K."/>
            <person name="Lackner G."/>
            <person name="Hertweck C."/>
        </authorList>
    </citation>
    <scope>NUCLEOTIDE SEQUENCE [LARGE SCALE GENOMIC DNA]</scope>
    <source>
        <strain evidence="3">NBRC 102515 / DSM 9628</strain>
    </source>
</reference>
<dbReference type="KEGG" id="jag:GJA_1401"/>
<dbReference type="Pfam" id="PF04314">
    <property type="entry name" value="PCuAC"/>
    <property type="match status" value="1"/>
</dbReference>
<organism evidence="2 3">
    <name type="scientific">Janthinobacterium agaricidamnosum NBRC 102515 = DSM 9628</name>
    <dbReference type="NCBI Taxonomy" id="1349767"/>
    <lineage>
        <taxon>Bacteria</taxon>
        <taxon>Pseudomonadati</taxon>
        <taxon>Pseudomonadota</taxon>
        <taxon>Betaproteobacteria</taxon>
        <taxon>Burkholderiales</taxon>
        <taxon>Oxalobacteraceae</taxon>
        <taxon>Janthinobacterium</taxon>
    </lineage>
</organism>
<dbReference type="AlphaFoldDB" id="W0UZQ7"/>
<name>W0UZQ7_9BURK</name>
<protein>
    <recommendedName>
        <fullName evidence="4">Copper chaperone PCu(A)C</fullName>
    </recommendedName>
</protein>
<dbReference type="InterPro" id="IPR058248">
    <property type="entry name" value="Lxx211020-like"/>
</dbReference>
<dbReference type="OrthoDB" id="9796962at2"/>
<feature type="chain" id="PRO_5004797459" description="Copper chaperone PCu(A)C" evidence="1">
    <location>
        <begin position="21"/>
        <end position="153"/>
    </location>
</feature>
<evidence type="ECO:0008006" key="4">
    <source>
        <dbReference type="Google" id="ProtNLM"/>
    </source>
</evidence>